<evidence type="ECO:0000256" key="9">
    <source>
        <dbReference type="ARBA" id="ARBA00023212"/>
    </source>
</evidence>
<reference evidence="16" key="1">
    <citation type="submission" date="2025-08" db="UniProtKB">
        <authorList>
            <consortium name="RefSeq"/>
        </authorList>
    </citation>
    <scope>IDENTIFICATION</scope>
</reference>
<keyword evidence="10" id="KW-0966">Cell projection</keyword>
<keyword evidence="11" id="KW-0009">Actin-binding</keyword>
<evidence type="ECO:0000256" key="11">
    <source>
        <dbReference type="PROSITE-ProRule" id="PRU00782"/>
    </source>
</evidence>
<feature type="binding site" evidence="11">
    <location>
        <begin position="107"/>
        <end position="114"/>
    </location>
    <ligand>
        <name>ATP</name>
        <dbReference type="ChEBI" id="CHEBI:30616"/>
    </ligand>
</feature>
<comment type="similarity">
    <text evidence="11">Belongs to the TRAFAC class myosin-kinesin ATPase superfamily. Myosin family.</text>
</comment>
<evidence type="ECO:0000256" key="8">
    <source>
        <dbReference type="ARBA" id="ARBA00023175"/>
    </source>
</evidence>
<dbReference type="PROSITE" id="PS51456">
    <property type="entry name" value="MYOSIN_MOTOR"/>
    <property type="match status" value="1"/>
</dbReference>
<name>A0ABM0K228_APLCA</name>
<dbReference type="InterPro" id="IPR008984">
    <property type="entry name" value="SMAD_FHA_dom_sf"/>
</dbReference>
<feature type="domain" description="Myosin motor" evidence="14">
    <location>
        <begin position="6"/>
        <end position="187"/>
    </location>
</feature>
<dbReference type="Gene3D" id="2.60.200.10">
    <property type="match status" value="1"/>
</dbReference>
<accession>A0ABM0K228</accession>
<feature type="domain" description="MH2" evidence="13">
    <location>
        <begin position="765"/>
        <end position="950"/>
    </location>
</feature>
<evidence type="ECO:0000256" key="5">
    <source>
        <dbReference type="ARBA" id="ARBA00022741"/>
    </source>
</evidence>
<dbReference type="GeneID" id="101847211"/>
<evidence type="ECO:0000256" key="7">
    <source>
        <dbReference type="ARBA" id="ARBA00023123"/>
    </source>
</evidence>
<dbReference type="Gene3D" id="3.40.850.10">
    <property type="entry name" value="Kinesin motor domain"/>
    <property type="match status" value="1"/>
</dbReference>
<evidence type="ECO:0000313" key="15">
    <source>
        <dbReference type="Proteomes" id="UP000694888"/>
    </source>
</evidence>
<keyword evidence="7 11" id="KW-0518">Myosin</keyword>
<dbReference type="PANTHER" id="PTHR46256">
    <property type="entry name" value="AGAP011099-PA"/>
    <property type="match status" value="1"/>
</dbReference>
<keyword evidence="8 11" id="KW-0505">Motor protein</keyword>
<dbReference type="InterPro" id="IPR052409">
    <property type="entry name" value="Myosin-III_kinase_activity"/>
</dbReference>
<dbReference type="InterPro" id="IPR017855">
    <property type="entry name" value="SMAD-like_dom_sf"/>
</dbReference>
<comment type="subcellular location">
    <subcellularLocation>
        <location evidence="2">Cell projection</location>
    </subcellularLocation>
    <subcellularLocation>
        <location evidence="1">Cytoplasm</location>
        <location evidence="1">Cytoskeleton</location>
    </subcellularLocation>
</comment>
<protein>
    <submittedName>
        <fullName evidence="16">Myosin-IIIb</fullName>
    </submittedName>
</protein>
<dbReference type="RefSeq" id="XP_005106930.2">
    <property type="nucleotide sequence ID" value="XM_005106873.3"/>
</dbReference>
<gene>
    <name evidence="16" type="primary">LOC101847211</name>
</gene>
<keyword evidence="15" id="KW-1185">Reference proteome</keyword>
<dbReference type="PROSITE" id="PS51076">
    <property type="entry name" value="MH2"/>
    <property type="match status" value="1"/>
</dbReference>
<sequence>MTPMASTLDNLTQLLDPDLSDVVKALRHRYCERQYYTGLGDAIIAVNPNKTNVQVIPENSPQVGQQYSKRKPPKSQLPPHVYSLTHQVYKGLTNATSTVPRSILVAGASGSGKTEVCQMVLAQFFRESHVSRSDPLPRLLMKGMWLLSRLTSVKDIKNSNSSLSSQVVTLYFGRDGTLKTAQFSSYLFNSRHVIPHVVGRDLPNCLYDVTAGLRDNRSGTPVLDRLGVRHNEMINAVLPRMNRADSFHHKEKWMELVDTLEHLGVGNGLNSGSGDQDGAQGVVGVLVAIVMLVSLRFDGDPHTHRPSGADVELMNIAASALGAPPGAVEHVIMSEVPKFVYAPDKSPAHLARNQLVHELYARLVKWVEADLNEAMPPVEEGYLSVRVVDLPTFDDRPSGTLGTLCQNIAAERIQTFLNEVTFLQQKDVLREEGMAAPQVKRQPCEDLTELGLAIPRGLLYELAVQGQNSGITDIALVASLDKKFGNQKNIYTGSKKMGKSVFALTHSHFQVAYTVTPGFRFDNLIVPNLESQKLLATSSNSVVREMYTVTLDQSIEEEADKHFLFTTFTRVELNRLLSQVYGTIPHLIRCVSLTRYSEPLQNADITCQLRAASIPDVIRQKKFNFTHSFTLSDFISRYSCMSPHRAALPQENRERCLAVLRNTNILDKGALITTRYVLLLYWQKERLDTLVNSYLWKVKLVQACVRGHQTRQKVRERYGPRLKALRRLNNGRLEKSPAEEEQDQIYEHLVDKTMMKITDLSARVWAKVVVLERGRQLAKVYASELSLLVTGSAESFDDIEFGLGRYCGNVFSQETSWLIGQLRQGIELKRDSDGTLLARRLSQLPVTVRKSTEGYLSADLVRNRGVLPLGTFVKILDMTEFQSLIRLTMKKGTFTQESLRSLCVVGLEIGRCSHSISSTPLCLAVVSIAALRLLMDKKEINSVSLMTSRLAMERSDEKDLQTMLQADAKARRQRQQWSRSDHRPQLKMKEENSRKIREQLRQRGEAISDHMKYSWEEDRTLNPSINMDQLYEKMRRGSLEDSVYSEPRNHQWAKVDVTLRQVSREMSTTD</sequence>
<keyword evidence="4" id="KW-0677">Repeat</keyword>
<comment type="caution">
    <text evidence="11">Lacks conserved residue(s) required for the propagation of feature annotation.</text>
</comment>
<dbReference type="PANTHER" id="PTHR46256:SF5">
    <property type="entry name" value="MYOSIN-IIIB-LIKE"/>
    <property type="match status" value="1"/>
</dbReference>
<evidence type="ECO:0000256" key="10">
    <source>
        <dbReference type="ARBA" id="ARBA00023273"/>
    </source>
</evidence>
<dbReference type="InterPro" id="IPR001132">
    <property type="entry name" value="SMAD_dom_Dwarfin-type"/>
</dbReference>
<organism evidence="15 16">
    <name type="scientific">Aplysia californica</name>
    <name type="common">California sea hare</name>
    <dbReference type="NCBI Taxonomy" id="6500"/>
    <lineage>
        <taxon>Eukaryota</taxon>
        <taxon>Metazoa</taxon>
        <taxon>Spiralia</taxon>
        <taxon>Lophotrochozoa</taxon>
        <taxon>Mollusca</taxon>
        <taxon>Gastropoda</taxon>
        <taxon>Heterobranchia</taxon>
        <taxon>Euthyneura</taxon>
        <taxon>Tectipleura</taxon>
        <taxon>Aplysiida</taxon>
        <taxon>Aplysioidea</taxon>
        <taxon>Aplysiidae</taxon>
        <taxon>Aplysia</taxon>
    </lineage>
</organism>
<keyword evidence="9" id="KW-0206">Cytoskeleton</keyword>
<dbReference type="Pfam" id="PF03166">
    <property type="entry name" value="MH2"/>
    <property type="match status" value="1"/>
</dbReference>
<dbReference type="SUPFAM" id="SSF49879">
    <property type="entry name" value="SMAD/FHA domain"/>
    <property type="match status" value="1"/>
</dbReference>
<dbReference type="Gene3D" id="1.20.58.530">
    <property type="match status" value="1"/>
</dbReference>
<evidence type="ECO:0000256" key="2">
    <source>
        <dbReference type="ARBA" id="ARBA00004316"/>
    </source>
</evidence>
<dbReference type="Gene3D" id="1.20.120.720">
    <property type="entry name" value="Myosin VI head, motor domain, U50 subdomain"/>
    <property type="match status" value="1"/>
</dbReference>
<evidence type="ECO:0000256" key="1">
    <source>
        <dbReference type="ARBA" id="ARBA00004245"/>
    </source>
</evidence>
<feature type="compositionally biased region" description="Basic and acidic residues" evidence="12">
    <location>
        <begin position="979"/>
        <end position="995"/>
    </location>
</feature>
<evidence type="ECO:0000256" key="6">
    <source>
        <dbReference type="ARBA" id="ARBA00022840"/>
    </source>
</evidence>
<evidence type="ECO:0000256" key="4">
    <source>
        <dbReference type="ARBA" id="ARBA00022737"/>
    </source>
</evidence>
<evidence type="ECO:0000259" key="13">
    <source>
        <dbReference type="PROSITE" id="PS51076"/>
    </source>
</evidence>
<feature type="region of interest" description="Disordered" evidence="12">
    <location>
        <begin position="971"/>
        <end position="995"/>
    </location>
</feature>
<evidence type="ECO:0000256" key="3">
    <source>
        <dbReference type="ARBA" id="ARBA00022490"/>
    </source>
</evidence>
<proteinExistence type="inferred from homology"/>
<evidence type="ECO:0000313" key="16">
    <source>
        <dbReference type="RefSeq" id="XP_005106930.2"/>
    </source>
</evidence>
<dbReference type="SUPFAM" id="SSF52540">
    <property type="entry name" value="P-loop containing nucleoside triphosphate hydrolases"/>
    <property type="match status" value="1"/>
</dbReference>
<dbReference type="PRINTS" id="PR00193">
    <property type="entry name" value="MYOSINHEAVY"/>
</dbReference>
<keyword evidence="5 11" id="KW-0547">Nucleotide-binding</keyword>
<evidence type="ECO:0000259" key="14">
    <source>
        <dbReference type="PROSITE" id="PS51456"/>
    </source>
</evidence>
<dbReference type="PROSITE" id="PS50096">
    <property type="entry name" value="IQ"/>
    <property type="match status" value="1"/>
</dbReference>
<dbReference type="Gene3D" id="1.10.10.820">
    <property type="match status" value="1"/>
</dbReference>
<keyword evidence="3" id="KW-0963">Cytoplasm</keyword>
<dbReference type="Proteomes" id="UP000694888">
    <property type="component" value="Unplaced"/>
</dbReference>
<dbReference type="SMART" id="SM00242">
    <property type="entry name" value="MYSc"/>
    <property type="match status" value="1"/>
</dbReference>
<dbReference type="InterPro" id="IPR001609">
    <property type="entry name" value="Myosin_head_motor_dom-like"/>
</dbReference>
<keyword evidence="6 11" id="KW-0067">ATP-binding</keyword>
<dbReference type="InterPro" id="IPR027417">
    <property type="entry name" value="P-loop_NTPase"/>
</dbReference>
<evidence type="ECO:0000256" key="12">
    <source>
        <dbReference type="SAM" id="MobiDB-lite"/>
    </source>
</evidence>
<dbReference type="Pfam" id="PF00063">
    <property type="entry name" value="Myosin_head"/>
    <property type="match status" value="1"/>
</dbReference>
<dbReference type="InterPro" id="IPR036961">
    <property type="entry name" value="Kinesin_motor_dom_sf"/>
</dbReference>